<dbReference type="NCBIfam" id="NF005968">
    <property type="entry name" value="PRK08057.1-2"/>
    <property type="match status" value="1"/>
</dbReference>
<dbReference type="NCBIfam" id="TIGR00715">
    <property type="entry name" value="precor6x_red"/>
    <property type="match status" value="1"/>
</dbReference>
<dbReference type="EMBL" id="FXYF01000002">
    <property type="protein sequence ID" value="SMX36895.1"/>
    <property type="molecule type" value="Genomic_DNA"/>
</dbReference>
<proteinExistence type="predicted"/>
<dbReference type="PANTHER" id="PTHR36925:SF1">
    <property type="entry name" value="COBALT-PRECORRIN-6A REDUCTASE"/>
    <property type="match status" value="1"/>
</dbReference>
<keyword evidence="5" id="KW-1185">Reference proteome</keyword>
<keyword evidence="2" id="KW-0169">Cobalamin biosynthesis</keyword>
<name>A0A238K1Z3_9RHOB</name>
<sequence>MTPNLLILGGTTEATALAQRAAEAGLHGTVSFAGRVERPRRQPLPQRIGGFGGVAGLVDYLRAHKITHLVDATHPFAAQMSRNAVYAAQEAGIPMVALTRPAWTAQPGDRWTHVPDIAGAVRALNRPATRVLLAVGRMHLAEFAPNPQHFYLLRLVDPPQEPPPFDEYHVIVDRGPFTAEADRALMQAHDIRLVVSKNAGGSGASAKLAAARALDLPVLMIDRPALPARHELATPQEVLDWIAHAGTDLGV</sequence>
<protein>
    <submittedName>
        <fullName evidence="4">Precorrin-6A reductase</fullName>
        <ecNumber evidence="4">1.3.1.54</ecNumber>
    </submittedName>
</protein>
<dbReference type="GO" id="GO:0009236">
    <property type="term" value="P:cobalamin biosynthetic process"/>
    <property type="evidence" value="ECO:0007669"/>
    <property type="project" value="UniProtKB-UniPathway"/>
</dbReference>
<dbReference type="InterPro" id="IPR003723">
    <property type="entry name" value="Precorrin-6x_reduct"/>
</dbReference>
<dbReference type="Proteomes" id="UP000207598">
    <property type="component" value="Unassembled WGS sequence"/>
</dbReference>
<dbReference type="EC" id="1.3.1.54" evidence="4"/>
<keyword evidence="3 4" id="KW-0560">Oxidoreductase</keyword>
<dbReference type="AlphaFoldDB" id="A0A238K1Z3"/>
<evidence type="ECO:0000256" key="1">
    <source>
        <dbReference type="ARBA" id="ARBA00004953"/>
    </source>
</evidence>
<gene>
    <name evidence="4" type="primary">cobK_1</name>
    <name evidence="4" type="ORF">MAA8898_01099</name>
</gene>
<comment type="pathway">
    <text evidence="1">Cofactor biosynthesis; adenosylcobalamin biosynthesis.</text>
</comment>
<organism evidence="4 5">
    <name type="scientific">Maliponia aquimaris</name>
    <dbReference type="NCBI Taxonomy" id="1673631"/>
    <lineage>
        <taxon>Bacteria</taxon>
        <taxon>Pseudomonadati</taxon>
        <taxon>Pseudomonadota</taxon>
        <taxon>Alphaproteobacteria</taxon>
        <taxon>Rhodobacterales</taxon>
        <taxon>Paracoccaceae</taxon>
        <taxon>Maliponia</taxon>
    </lineage>
</organism>
<dbReference type="Pfam" id="PF02571">
    <property type="entry name" value="CbiJ"/>
    <property type="match status" value="1"/>
</dbReference>
<evidence type="ECO:0000313" key="5">
    <source>
        <dbReference type="Proteomes" id="UP000207598"/>
    </source>
</evidence>
<dbReference type="PANTHER" id="PTHR36925">
    <property type="entry name" value="COBALT-PRECORRIN-6A REDUCTASE"/>
    <property type="match status" value="1"/>
</dbReference>
<evidence type="ECO:0000256" key="2">
    <source>
        <dbReference type="ARBA" id="ARBA00022573"/>
    </source>
</evidence>
<evidence type="ECO:0000313" key="4">
    <source>
        <dbReference type="EMBL" id="SMX36895.1"/>
    </source>
</evidence>
<dbReference type="PROSITE" id="PS51014">
    <property type="entry name" value="COBK_CBIJ"/>
    <property type="match status" value="1"/>
</dbReference>
<reference evidence="4 5" key="1">
    <citation type="submission" date="2017-05" db="EMBL/GenBank/DDBJ databases">
        <authorList>
            <person name="Song R."/>
            <person name="Chenine A.L."/>
            <person name="Ruprecht R.M."/>
        </authorList>
    </citation>
    <scope>NUCLEOTIDE SEQUENCE [LARGE SCALE GENOMIC DNA]</scope>
    <source>
        <strain evidence="4 5">CECT 8898</strain>
    </source>
</reference>
<dbReference type="GO" id="GO:0016994">
    <property type="term" value="F:precorrin-6A reductase activity"/>
    <property type="evidence" value="ECO:0007669"/>
    <property type="project" value="UniProtKB-EC"/>
</dbReference>
<dbReference type="RefSeq" id="WP_094019945.1">
    <property type="nucleotide sequence ID" value="NZ_FXYF01000002.1"/>
</dbReference>
<evidence type="ECO:0000256" key="3">
    <source>
        <dbReference type="ARBA" id="ARBA00023002"/>
    </source>
</evidence>
<dbReference type="OrthoDB" id="5183775at2"/>
<accession>A0A238K1Z3</accession>
<dbReference type="UniPathway" id="UPA00148"/>